<dbReference type="AlphaFoldDB" id="Q22D20"/>
<evidence type="ECO:0000256" key="1">
    <source>
        <dbReference type="SAM" id="Coils"/>
    </source>
</evidence>
<accession>Q22D20</accession>
<feature type="coiled-coil region" evidence="1">
    <location>
        <begin position="8"/>
        <end position="37"/>
    </location>
</feature>
<evidence type="ECO:0000313" key="2">
    <source>
        <dbReference type="EMBL" id="EAR83169.2"/>
    </source>
</evidence>
<proteinExistence type="predicted"/>
<keyword evidence="1" id="KW-0175">Coiled coil</keyword>
<protein>
    <submittedName>
        <fullName evidence="2">Uncharacterized protein</fullName>
    </submittedName>
</protein>
<reference evidence="3" key="1">
    <citation type="journal article" date="2006" name="PLoS Biol.">
        <title>Macronuclear genome sequence of the ciliate Tetrahymena thermophila, a model eukaryote.</title>
        <authorList>
            <person name="Eisen J.A."/>
            <person name="Coyne R.S."/>
            <person name="Wu M."/>
            <person name="Wu D."/>
            <person name="Thiagarajan M."/>
            <person name="Wortman J.R."/>
            <person name="Badger J.H."/>
            <person name="Ren Q."/>
            <person name="Amedeo P."/>
            <person name="Jones K.M."/>
            <person name="Tallon L.J."/>
            <person name="Delcher A.L."/>
            <person name="Salzberg S.L."/>
            <person name="Silva J.C."/>
            <person name="Haas B.J."/>
            <person name="Majoros W.H."/>
            <person name="Farzad M."/>
            <person name="Carlton J.M."/>
            <person name="Smith R.K. Jr."/>
            <person name="Garg J."/>
            <person name="Pearlman R.E."/>
            <person name="Karrer K.M."/>
            <person name="Sun L."/>
            <person name="Manning G."/>
            <person name="Elde N.C."/>
            <person name="Turkewitz A.P."/>
            <person name="Asai D.J."/>
            <person name="Wilkes D.E."/>
            <person name="Wang Y."/>
            <person name="Cai H."/>
            <person name="Collins K."/>
            <person name="Stewart B.A."/>
            <person name="Lee S.R."/>
            <person name="Wilamowska K."/>
            <person name="Weinberg Z."/>
            <person name="Ruzzo W.L."/>
            <person name="Wloga D."/>
            <person name="Gaertig J."/>
            <person name="Frankel J."/>
            <person name="Tsao C.-C."/>
            <person name="Gorovsky M.A."/>
            <person name="Keeling P.J."/>
            <person name="Waller R.F."/>
            <person name="Patron N.J."/>
            <person name="Cherry J.M."/>
            <person name="Stover N.A."/>
            <person name="Krieger C.J."/>
            <person name="del Toro C."/>
            <person name="Ryder H.F."/>
            <person name="Williamson S.C."/>
            <person name="Barbeau R.A."/>
            <person name="Hamilton E.P."/>
            <person name="Orias E."/>
        </authorList>
    </citation>
    <scope>NUCLEOTIDE SEQUENCE [LARGE SCALE GENOMIC DNA]</scope>
    <source>
        <strain evidence="3">SB210</strain>
    </source>
</reference>
<keyword evidence="3" id="KW-1185">Reference proteome</keyword>
<organism evidence="2 3">
    <name type="scientific">Tetrahymena thermophila (strain SB210)</name>
    <dbReference type="NCBI Taxonomy" id="312017"/>
    <lineage>
        <taxon>Eukaryota</taxon>
        <taxon>Sar</taxon>
        <taxon>Alveolata</taxon>
        <taxon>Ciliophora</taxon>
        <taxon>Intramacronucleata</taxon>
        <taxon>Oligohymenophorea</taxon>
        <taxon>Hymenostomatida</taxon>
        <taxon>Tetrahymenina</taxon>
        <taxon>Tetrahymenidae</taxon>
        <taxon>Tetrahymena</taxon>
    </lineage>
</organism>
<dbReference type="KEGG" id="tet:TTHERM_01006400"/>
<dbReference type="GeneID" id="7842946"/>
<gene>
    <name evidence="2" type="ORF">TTHERM_01006400</name>
</gene>
<evidence type="ECO:0000313" key="3">
    <source>
        <dbReference type="Proteomes" id="UP000009168"/>
    </source>
</evidence>
<dbReference type="HOGENOM" id="CLU_2351334_0_0_1"/>
<sequence>MGNNREGIERINQAMQKEELKKELSEVQRANYRVKIEEKSKIEGNLIQVNHDIR</sequence>
<dbReference type="InParanoid" id="Q22D20"/>
<dbReference type="EMBL" id="GG662638">
    <property type="protein sequence ID" value="EAR83169.2"/>
    <property type="molecule type" value="Genomic_DNA"/>
</dbReference>
<name>Q22D20_TETTS</name>
<dbReference type="RefSeq" id="XP_001030832.2">
    <property type="nucleotide sequence ID" value="XM_001030832.2"/>
</dbReference>
<dbReference type="Proteomes" id="UP000009168">
    <property type="component" value="Unassembled WGS sequence"/>
</dbReference>